<feature type="signal peptide" evidence="2">
    <location>
        <begin position="1"/>
        <end position="28"/>
    </location>
</feature>
<evidence type="ECO:0000313" key="4">
    <source>
        <dbReference type="Proteomes" id="UP000250744"/>
    </source>
</evidence>
<evidence type="ECO:0000256" key="2">
    <source>
        <dbReference type="SAM" id="SignalP"/>
    </source>
</evidence>
<organism evidence="3 4">
    <name type="scientific">Nitrincola tibetensis</name>
    <dbReference type="NCBI Taxonomy" id="2219697"/>
    <lineage>
        <taxon>Bacteria</taxon>
        <taxon>Pseudomonadati</taxon>
        <taxon>Pseudomonadota</taxon>
        <taxon>Gammaproteobacteria</taxon>
        <taxon>Oceanospirillales</taxon>
        <taxon>Oceanospirillaceae</taxon>
        <taxon>Nitrincola</taxon>
    </lineage>
</organism>
<sequence length="252" mass="28646">MQRKRMTHHVYSLGFVLQVCLSATTLHAQILHYTDDKGRRIYVDNISKVPQQYRNQLEVRGTQLTPERRNELDLKRQEQQNVQQLQQHLRQLDQAISALHTPLTMRGNSVMLPVKVTLQGRTANTLMILDTGASSTAFHRDKLSRLPIDARPSGYAQVASGDLIETFSARFDRIEIGPYRIDGPRASIIDFQGSGAHDGLLGMDFLRRVDYRIDFEASQIIWDPTRIAELKQQRVDLEAAIVALTDATQTPE</sequence>
<feature type="coiled-coil region" evidence="1">
    <location>
        <begin position="68"/>
        <end position="95"/>
    </location>
</feature>
<keyword evidence="4" id="KW-1185">Reference proteome</keyword>
<keyword evidence="1" id="KW-0175">Coiled coil</keyword>
<protein>
    <recommendedName>
        <fullName evidence="5">Peptidase A2 domain-containing protein</fullName>
    </recommendedName>
</protein>
<dbReference type="OrthoDB" id="6088234at2"/>
<gene>
    <name evidence="3" type="ORF">DN062_05315</name>
</gene>
<reference evidence="3 4" key="1">
    <citation type="submission" date="2018-06" db="EMBL/GenBank/DDBJ databases">
        <title>Nitrincola tibetense sp. nov., isolated from Lake XuguoCo on Tibetan Plateau.</title>
        <authorList>
            <person name="Xing P."/>
        </authorList>
    </citation>
    <scope>NUCLEOTIDE SEQUENCE [LARGE SCALE GENOMIC DNA]</scope>
    <source>
        <strain evidence="4">xg18</strain>
    </source>
</reference>
<dbReference type="InterPro" id="IPR034122">
    <property type="entry name" value="Retropepsin-like_bacterial"/>
</dbReference>
<evidence type="ECO:0000313" key="3">
    <source>
        <dbReference type="EMBL" id="RAU18898.1"/>
    </source>
</evidence>
<name>A0A364NP67_9GAMM</name>
<dbReference type="Pfam" id="PF13650">
    <property type="entry name" value="Asp_protease_2"/>
    <property type="match status" value="1"/>
</dbReference>
<dbReference type="SUPFAM" id="SSF50630">
    <property type="entry name" value="Acid proteases"/>
    <property type="match status" value="1"/>
</dbReference>
<proteinExistence type="predicted"/>
<evidence type="ECO:0008006" key="5">
    <source>
        <dbReference type="Google" id="ProtNLM"/>
    </source>
</evidence>
<evidence type="ECO:0000256" key="1">
    <source>
        <dbReference type="SAM" id="Coils"/>
    </source>
</evidence>
<accession>A0A364NP67</accession>
<dbReference type="Proteomes" id="UP000250744">
    <property type="component" value="Unassembled WGS sequence"/>
</dbReference>
<dbReference type="AlphaFoldDB" id="A0A364NP67"/>
<keyword evidence="2" id="KW-0732">Signal</keyword>
<dbReference type="InterPro" id="IPR021109">
    <property type="entry name" value="Peptidase_aspartic_dom_sf"/>
</dbReference>
<dbReference type="EMBL" id="QKRX01000003">
    <property type="protein sequence ID" value="RAU18898.1"/>
    <property type="molecule type" value="Genomic_DNA"/>
</dbReference>
<dbReference type="CDD" id="cd05483">
    <property type="entry name" value="retropepsin_like_bacteria"/>
    <property type="match status" value="1"/>
</dbReference>
<feature type="chain" id="PRO_5016718500" description="Peptidase A2 domain-containing protein" evidence="2">
    <location>
        <begin position="29"/>
        <end position="252"/>
    </location>
</feature>
<comment type="caution">
    <text evidence="3">The sequence shown here is derived from an EMBL/GenBank/DDBJ whole genome shotgun (WGS) entry which is preliminary data.</text>
</comment>
<dbReference type="Gene3D" id="2.40.70.10">
    <property type="entry name" value="Acid Proteases"/>
    <property type="match status" value="1"/>
</dbReference>